<organism evidence="2">
    <name type="scientific">Rhizophora mucronata</name>
    <name type="common">Asiatic mangrove</name>
    <dbReference type="NCBI Taxonomy" id="61149"/>
    <lineage>
        <taxon>Eukaryota</taxon>
        <taxon>Viridiplantae</taxon>
        <taxon>Streptophyta</taxon>
        <taxon>Embryophyta</taxon>
        <taxon>Tracheophyta</taxon>
        <taxon>Spermatophyta</taxon>
        <taxon>Magnoliopsida</taxon>
        <taxon>eudicotyledons</taxon>
        <taxon>Gunneridae</taxon>
        <taxon>Pentapetalae</taxon>
        <taxon>rosids</taxon>
        <taxon>fabids</taxon>
        <taxon>Malpighiales</taxon>
        <taxon>Rhizophoraceae</taxon>
        <taxon>Rhizophora</taxon>
    </lineage>
</organism>
<evidence type="ECO:0000313" key="2">
    <source>
        <dbReference type="EMBL" id="MBX64333.1"/>
    </source>
</evidence>
<reference evidence="2" key="1">
    <citation type="submission" date="2018-02" db="EMBL/GenBank/DDBJ databases">
        <title>Rhizophora mucronata_Transcriptome.</title>
        <authorList>
            <person name="Meera S.P."/>
            <person name="Sreeshan A."/>
            <person name="Augustine A."/>
        </authorList>
    </citation>
    <scope>NUCLEOTIDE SEQUENCE</scope>
    <source>
        <tissue evidence="2">Leaf</tissue>
    </source>
</reference>
<name>A0A2P2QBK2_RHIMU</name>
<dbReference type="AlphaFoldDB" id="A0A2P2QBK2"/>
<feature type="region of interest" description="Disordered" evidence="1">
    <location>
        <begin position="1"/>
        <end position="28"/>
    </location>
</feature>
<protein>
    <submittedName>
        <fullName evidence="2">Uncharacterized protein</fullName>
    </submittedName>
</protein>
<evidence type="ECO:0000256" key="1">
    <source>
        <dbReference type="SAM" id="MobiDB-lite"/>
    </source>
</evidence>
<proteinExistence type="predicted"/>
<accession>A0A2P2QBK2</accession>
<sequence length="28" mass="3154">MQSWPEFCVGEDQAGDFDRSTYGGVEEN</sequence>
<dbReference type="EMBL" id="GGEC01083849">
    <property type="protein sequence ID" value="MBX64333.1"/>
    <property type="molecule type" value="Transcribed_RNA"/>
</dbReference>